<evidence type="ECO:0000313" key="4">
    <source>
        <dbReference type="EMBL" id="WTT20162.1"/>
    </source>
</evidence>
<dbReference type="AlphaFoldDB" id="A0AAU2A8T6"/>
<feature type="transmembrane region" description="Helical" evidence="2">
    <location>
        <begin position="530"/>
        <end position="549"/>
    </location>
</feature>
<feature type="transmembrane region" description="Helical" evidence="2">
    <location>
        <begin position="7"/>
        <end position="25"/>
    </location>
</feature>
<feature type="transmembrane region" description="Helical" evidence="2">
    <location>
        <begin position="597"/>
        <end position="619"/>
    </location>
</feature>
<sequence length="783" mass="83320">MRWRWGLVWVLGAGLVAGLGLLWWLKGVSDAGNAASVLGSVGVIALLAAWARRNGRAHSGADQVDEAAKDLARLVLRQWEEEATLRQLFDPAPLPVAWSDSLLPGVGDHRELVGDPVDCRADEPENLARAFRALPRRRLVVIGAAGSGKSTFAVLLTLGLLRSRAEGDPVPVLLSLASFDPAREGPGEWLRRRITADCSALADTEAYGPTAVRDLLADGRILPVLDGLDELPAAGQAAVLTALNHGFATDAPLVLTCRTANYVSAVAQAGVLAGSAVIEPAPVRHDDAVALLRLAAPPGRGHRWTILADHLRDHPEGPVAQALTSPLMVVLARSVYADAAGADPAELADPARFPTSAAVEHHLLDRLVPALYGRAHAADPGSRRWDPDRAQRYLTHLARCLTAQGTHDLAWWQLYRSVPVLTRTWSRALLWSLAAAVASAVPLLWTTAEKFSEGLTDNAPFPGADYVSTFAAMAFCMVCVASALPRRGIPTACVTAVCGALAGAVVLETWYATVGDLGLADVPSDLLDGLFDGTFVFLVVLLTTGPPVPPSSPSRASFTTRRWRRRLLHAAARTCGVALLVGAAFNVYWLFDDERPALAAVWGASLPIGLVVGIGLAALQWTRNSVTVNDVTTPPSSIRGDRRITLLHGAYAALLLSVLAAAVTLFLNRPVPPGFPTVMEAAVQPHCVSVGLLGVVLALAAASWPHYLAARLVLAARTRLPWRLQSFLTDAHRLGVLRQVGPVHQFRHARIQHHLTESPGLPAQRRPTEPSDTAPAATGPVEP</sequence>
<name>A0AAU2A8T6_9ACTN</name>
<feature type="region of interest" description="Disordered" evidence="1">
    <location>
        <begin position="754"/>
        <end position="783"/>
    </location>
</feature>
<proteinExistence type="predicted"/>
<feature type="transmembrane region" description="Helical" evidence="2">
    <location>
        <begin position="428"/>
        <end position="446"/>
    </location>
</feature>
<reference evidence="4" key="1">
    <citation type="submission" date="2022-10" db="EMBL/GenBank/DDBJ databases">
        <title>The complete genomes of actinobacterial strains from the NBC collection.</title>
        <authorList>
            <person name="Joergensen T.S."/>
            <person name="Alvarez Arevalo M."/>
            <person name="Sterndorff E.B."/>
            <person name="Faurdal D."/>
            <person name="Vuksanovic O."/>
            <person name="Mourched A.-S."/>
            <person name="Charusanti P."/>
            <person name="Shaw S."/>
            <person name="Blin K."/>
            <person name="Weber T."/>
        </authorList>
    </citation>
    <scope>NUCLEOTIDE SEQUENCE</scope>
    <source>
        <strain evidence="4">NBC_00093</strain>
    </source>
</reference>
<protein>
    <submittedName>
        <fullName evidence="4">NACHT domain-containing protein</fullName>
    </submittedName>
</protein>
<evidence type="ECO:0000256" key="1">
    <source>
        <dbReference type="SAM" id="MobiDB-lite"/>
    </source>
</evidence>
<accession>A0AAU2A8T6</accession>
<keyword evidence="2" id="KW-0812">Transmembrane</keyword>
<dbReference type="EMBL" id="CP108222">
    <property type="protein sequence ID" value="WTT20162.1"/>
    <property type="molecule type" value="Genomic_DNA"/>
</dbReference>
<feature type="domain" description="NACHT" evidence="3">
    <location>
        <begin position="137"/>
        <end position="231"/>
    </location>
</feature>
<dbReference type="Gene3D" id="3.40.50.300">
    <property type="entry name" value="P-loop containing nucleotide triphosphate hydrolases"/>
    <property type="match status" value="1"/>
</dbReference>
<feature type="transmembrane region" description="Helical" evidence="2">
    <location>
        <begin position="570"/>
        <end position="591"/>
    </location>
</feature>
<dbReference type="InterPro" id="IPR027417">
    <property type="entry name" value="P-loop_NTPase"/>
</dbReference>
<organism evidence="4">
    <name type="scientific">Streptomyces sp. NBC_00093</name>
    <dbReference type="NCBI Taxonomy" id="2975649"/>
    <lineage>
        <taxon>Bacteria</taxon>
        <taxon>Bacillati</taxon>
        <taxon>Actinomycetota</taxon>
        <taxon>Actinomycetes</taxon>
        <taxon>Kitasatosporales</taxon>
        <taxon>Streptomycetaceae</taxon>
        <taxon>Streptomyces</taxon>
    </lineage>
</organism>
<gene>
    <name evidence="4" type="ORF">OHA22_33845</name>
</gene>
<feature type="transmembrane region" description="Helical" evidence="2">
    <location>
        <begin position="31"/>
        <end position="51"/>
    </location>
</feature>
<evidence type="ECO:0000256" key="2">
    <source>
        <dbReference type="SAM" id="Phobius"/>
    </source>
</evidence>
<dbReference type="SUPFAM" id="SSF52540">
    <property type="entry name" value="P-loop containing nucleoside triphosphate hydrolases"/>
    <property type="match status" value="1"/>
</dbReference>
<dbReference type="InterPro" id="IPR007111">
    <property type="entry name" value="NACHT_NTPase"/>
</dbReference>
<dbReference type="PROSITE" id="PS50837">
    <property type="entry name" value="NACHT"/>
    <property type="match status" value="1"/>
</dbReference>
<evidence type="ECO:0000259" key="3">
    <source>
        <dbReference type="PROSITE" id="PS50837"/>
    </source>
</evidence>
<feature type="transmembrane region" description="Helical" evidence="2">
    <location>
        <begin position="466"/>
        <end position="484"/>
    </location>
</feature>
<dbReference type="Pfam" id="PF05729">
    <property type="entry name" value="NACHT"/>
    <property type="match status" value="1"/>
</dbReference>
<feature type="transmembrane region" description="Helical" evidence="2">
    <location>
        <begin position="688"/>
        <end position="714"/>
    </location>
</feature>
<feature type="transmembrane region" description="Helical" evidence="2">
    <location>
        <begin position="491"/>
        <end position="510"/>
    </location>
</feature>
<keyword evidence="2" id="KW-0472">Membrane</keyword>
<feature type="transmembrane region" description="Helical" evidence="2">
    <location>
        <begin position="646"/>
        <end position="668"/>
    </location>
</feature>
<keyword evidence="2" id="KW-1133">Transmembrane helix</keyword>